<evidence type="ECO:0000256" key="7">
    <source>
        <dbReference type="ARBA" id="ARBA00023157"/>
    </source>
</evidence>
<gene>
    <name evidence="12" type="ORF">ACFPOG_29690</name>
</gene>
<protein>
    <submittedName>
        <fullName evidence="12">FAD-dependent oxidoreductase</fullName>
    </submittedName>
</protein>
<proteinExistence type="inferred from homology"/>
<evidence type="ECO:0000256" key="3">
    <source>
        <dbReference type="ARBA" id="ARBA00022630"/>
    </source>
</evidence>
<dbReference type="PANTHER" id="PTHR43014">
    <property type="entry name" value="MERCURIC REDUCTASE"/>
    <property type="match status" value="1"/>
</dbReference>
<evidence type="ECO:0000256" key="6">
    <source>
        <dbReference type="ARBA" id="ARBA00023002"/>
    </source>
</evidence>
<dbReference type="PIRSF" id="PIRSF000350">
    <property type="entry name" value="Mercury_reductase_MerA"/>
    <property type="match status" value="1"/>
</dbReference>
<evidence type="ECO:0000259" key="11">
    <source>
        <dbReference type="Pfam" id="PF07992"/>
    </source>
</evidence>
<dbReference type="PROSITE" id="PS00076">
    <property type="entry name" value="PYRIDINE_REDOX_1"/>
    <property type="match status" value="1"/>
</dbReference>
<dbReference type="InterPro" id="IPR023753">
    <property type="entry name" value="FAD/NAD-binding_dom"/>
</dbReference>
<keyword evidence="4 9" id="KW-0274">FAD</keyword>
<dbReference type="Pfam" id="PF07992">
    <property type="entry name" value="Pyr_redox_2"/>
    <property type="match status" value="1"/>
</dbReference>
<accession>A0ABW0KI30</accession>
<evidence type="ECO:0000256" key="9">
    <source>
        <dbReference type="RuleBase" id="RU003691"/>
    </source>
</evidence>
<dbReference type="InterPro" id="IPR004099">
    <property type="entry name" value="Pyr_nucl-diS_OxRdtase_dimer"/>
</dbReference>
<dbReference type="SUPFAM" id="SSF51905">
    <property type="entry name" value="FAD/NAD(P)-binding domain"/>
    <property type="match status" value="1"/>
</dbReference>
<evidence type="ECO:0000259" key="10">
    <source>
        <dbReference type="Pfam" id="PF02852"/>
    </source>
</evidence>
<dbReference type="InterPro" id="IPR012999">
    <property type="entry name" value="Pyr_OxRdtase_I_AS"/>
</dbReference>
<dbReference type="PRINTS" id="PR00411">
    <property type="entry name" value="PNDRDTASEI"/>
</dbReference>
<keyword evidence="13" id="KW-1185">Reference proteome</keyword>
<dbReference type="PANTHER" id="PTHR43014:SF4">
    <property type="entry name" value="PYRIDINE NUCLEOTIDE-DISULFIDE OXIDOREDUCTASE RCLA-RELATED"/>
    <property type="match status" value="1"/>
</dbReference>
<organism evidence="12 13">
    <name type="scientific">Paenibacillus aestuarii</name>
    <dbReference type="NCBI Taxonomy" id="516965"/>
    <lineage>
        <taxon>Bacteria</taxon>
        <taxon>Bacillati</taxon>
        <taxon>Bacillota</taxon>
        <taxon>Bacilli</taxon>
        <taxon>Bacillales</taxon>
        <taxon>Paenibacillaceae</taxon>
        <taxon>Paenibacillus</taxon>
    </lineage>
</organism>
<feature type="domain" description="FAD/NAD(P)-binding" evidence="11">
    <location>
        <begin position="7"/>
        <end position="320"/>
    </location>
</feature>
<evidence type="ECO:0000256" key="2">
    <source>
        <dbReference type="ARBA" id="ARBA00007532"/>
    </source>
</evidence>
<reference evidence="13" key="1">
    <citation type="journal article" date="2019" name="Int. J. Syst. Evol. Microbiol.">
        <title>The Global Catalogue of Microorganisms (GCM) 10K type strain sequencing project: providing services to taxonomists for standard genome sequencing and annotation.</title>
        <authorList>
            <consortium name="The Broad Institute Genomics Platform"/>
            <consortium name="The Broad Institute Genome Sequencing Center for Infectious Disease"/>
            <person name="Wu L."/>
            <person name="Ma J."/>
        </authorList>
    </citation>
    <scope>NUCLEOTIDE SEQUENCE [LARGE SCALE GENOMIC DNA]</scope>
    <source>
        <strain evidence="13">KACC 11904</strain>
    </source>
</reference>
<keyword evidence="3 9" id="KW-0285">Flavoprotein</keyword>
<evidence type="ECO:0000313" key="12">
    <source>
        <dbReference type="EMBL" id="MFC5452387.1"/>
    </source>
</evidence>
<evidence type="ECO:0000256" key="8">
    <source>
        <dbReference type="ARBA" id="ARBA00023284"/>
    </source>
</evidence>
<dbReference type="InterPro" id="IPR016156">
    <property type="entry name" value="FAD/NAD-linked_Rdtase_dimer_sf"/>
</dbReference>
<comment type="similarity">
    <text evidence="2 9">Belongs to the class-I pyridine nucleotide-disulfide oxidoreductase family.</text>
</comment>
<comment type="caution">
    <text evidence="12">The sequence shown here is derived from an EMBL/GenBank/DDBJ whole genome shotgun (WGS) entry which is preliminary data.</text>
</comment>
<keyword evidence="7" id="KW-1015">Disulfide bond</keyword>
<dbReference type="PRINTS" id="PR00368">
    <property type="entry name" value="FADPNR"/>
</dbReference>
<evidence type="ECO:0000313" key="13">
    <source>
        <dbReference type="Proteomes" id="UP001596044"/>
    </source>
</evidence>
<dbReference type="InterPro" id="IPR001100">
    <property type="entry name" value="Pyr_nuc-diS_OxRdtase"/>
</dbReference>
<keyword evidence="8 9" id="KW-0676">Redox-active center</keyword>
<dbReference type="Gene3D" id="3.50.50.60">
    <property type="entry name" value="FAD/NAD(P)-binding domain"/>
    <property type="match status" value="2"/>
</dbReference>
<dbReference type="Pfam" id="PF02852">
    <property type="entry name" value="Pyr_redox_dim"/>
    <property type="match status" value="1"/>
</dbReference>
<keyword evidence="5" id="KW-0521">NADP</keyword>
<dbReference type="SUPFAM" id="SSF55424">
    <property type="entry name" value="FAD/NAD-linked reductases, dimerisation (C-terminal) domain"/>
    <property type="match status" value="1"/>
</dbReference>
<dbReference type="RefSeq" id="WP_270880632.1">
    <property type="nucleotide sequence ID" value="NZ_JAQFVF010000034.1"/>
</dbReference>
<sequence>MINQQTDALIIGFGKGGKTLAPFLANKGWTVTVVEQSSTMYGGTCINIGCIPTKALVHSAEQVSAQETSDFASKARAFKEAWNFKEELVSLLRSKNHDNLANHPGINLITGQASFVSPHEVLVERLDRESLIITAKHIFINTGAIPFMPTTTGDSNHIYNSTTLLEMSELPRRMAIVGSGFIGLEFASMYATFGTEVTVVEKGADFLKREDKDIRKEIQSILEAKGIRFLFSSKVESVQDNIKGTTITIRNENGSTQELDVDAVLFATGRKPNTANLALERAGVQVNDKGFIIVDDTLRTNVPHIWAIGDVNGGPQFTYISLDDFRIIRSHLFGDKSRSRKDRKNIPTSVFITPSLAKVGLTEEEAVQAGYRIKVAKLPGIASPRARILKQTSGLFKAIVDEETGYILGCTLFGAEAAEIINIVALAMDTNQTYLDLRDRIYTHPSMTEILNDLFSQI</sequence>
<keyword evidence="6 9" id="KW-0560">Oxidoreductase</keyword>
<comment type="cofactor">
    <cofactor evidence="1">
        <name>FAD</name>
        <dbReference type="ChEBI" id="CHEBI:57692"/>
    </cofactor>
</comment>
<name>A0ABW0KI30_9BACL</name>
<dbReference type="Proteomes" id="UP001596044">
    <property type="component" value="Unassembled WGS sequence"/>
</dbReference>
<evidence type="ECO:0000256" key="1">
    <source>
        <dbReference type="ARBA" id="ARBA00001974"/>
    </source>
</evidence>
<evidence type="ECO:0000256" key="4">
    <source>
        <dbReference type="ARBA" id="ARBA00022827"/>
    </source>
</evidence>
<feature type="domain" description="Pyridine nucleotide-disulphide oxidoreductase dimerisation" evidence="10">
    <location>
        <begin position="346"/>
        <end position="452"/>
    </location>
</feature>
<dbReference type="InterPro" id="IPR036188">
    <property type="entry name" value="FAD/NAD-bd_sf"/>
</dbReference>
<dbReference type="Gene3D" id="3.30.390.30">
    <property type="match status" value="1"/>
</dbReference>
<evidence type="ECO:0000256" key="5">
    <source>
        <dbReference type="ARBA" id="ARBA00022857"/>
    </source>
</evidence>
<dbReference type="EMBL" id="JBHSMJ010000051">
    <property type="protein sequence ID" value="MFC5452387.1"/>
    <property type="molecule type" value="Genomic_DNA"/>
</dbReference>